<comment type="caution">
    <text evidence="3">The sequence shown here is derived from an EMBL/GenBank/DDBJ whole genome shotgun (WGS) entry which is preliminary data.</text>
</comment>
<dbReference type="CDD" id="cd03392">
    <property type="entry name" value="PAP2_like_2"/>
    <property type="match status" value="1"/>
</dbReference>
<reference evidence="3 4" key="1">
    <citation type="submission" date="2019-06" db="EMBL/GenBank/DDBJ databases">
        <title>Whole genome shotgun sequence of Glutamicibacter uratoxydans NBRC 15515.</title>
        <authorList>
            <person name="Hosoyama A."/>
            <person name="Uohara A."/>
            <person name="Ohji S."/>
            <person name="Ichikawa N."/>
        </authorList>
    </citation>
    <scope>NUCLEOTIDE SEQUENCE [LARGE SCALE GENOMIC DNA]</scope>
    <source>
        <strain evidence="3 4">NBRC 15515</strain>
    </source>
</reference>
<sequence length="241" mass="26186">MRSAWYFGPDRPTGGKQALWVVFGLIVALFYFTRRMLVSLHIGGWVKDVDQPVNRWVLAHQDPFWQGVSQAFYWWGSTPGMTITMLIISALLCWVAGSLWPLLTVAVTAAGSVLLTITLKASLHVVRPIGVPGGPAPPGSYSFPSGHTMNAAALIGIAVYLAVVYGLRRYAYLLGSLAALFVLAMGASRIYMAHHWVSDVVVGLLIGAGWAAIVAIAHYYFAPRPLRRRPRGVQVPPTAMG</sequence>
<feature type="transmembrane region" description="Helical" evidence="1">
    <location>
        <begin position="72"/>
        <end position="95"/>
    </location>
</feature>
<feature type="transmembrane region" description="Helical" evidence="1">
    <location>
        <begin position="102"/>
        <end position="123"/>
    </location>
</feature>
<dbReference type="InterPro" id="IPR036938">
    <property type="entry name" value="PAP2/HPO_sf"/>
</dbReference>
<dbReference type="PANTHER" id="PTHR14969:SF13">
    <property type="entry name" value="AT30094P"/>
    <property type="match status" value="1"/>
</dbReference>
<dbReference type="RefSeq" id="WP_170184154.1">
    <property type="nucleotide sequence ID" value="NZ_BAAAJL010000011.1"/>
</dbReference>
<dbReference type="AlphaFoldDB" id="A0A4Y4DNU7"/>
<dbReference type="InterPro" id="IPR000326">
    <property type="entry name" value="PAP2/HPO"/>
</dbReference>
<feature type="transmembrane region" description="Helical" evidence="1">
    <location>
        <begin position="143"/>
        <end position="163"/>
    </location>
</feature>
<keyword evidence="1" id="KW-0812">Transmembrane</keyword>
<dbReference type="Proteomes" id="UP000316612">
    <property type="component" value="Unassembled WGS sequence"/>
</dbReference>
<dbReference type="SUPFAM" id="SSF48317">
    <property type="entry name" value="Acid phosphatase/Vanadium-dependent haloperoxidase"/>
    <property type="match status" value="1"/>
</dbReference>
<feature type="domain" description="Phosphatidic acid phosphatase type 2/haloperoxidase" evidence="2">
    <location>
        <begin position="102"/>
        <end position="215"/>
    </location>
</feature>
<name>A0A4Y4DNU7_GLUUR</name>
<feature type="transmembrane region" description="Helical" evidence="1">
    <location>
        <begin position="170"/>
        <end position="188"/>
    </location>
</feature>
<evidence type="ECO:0000313" key="3">
    <source>
        <dbReference type="EMBL" id="GED06287.1"/>
    </source>
</evidence>
<accession>A0A4Y4DNU7</accession>
<gene>
    <name evidence="3" type="ORF">AUR04nite_18190</name>
</gene>
<evidence type="ECO:0000259" key="2">
    <source>
        <dbReference type="SMART" id="SM00014"/>
    </source>
</evidence>
<feature type="transmembrane region" description="Helical" evidence="1">
    <location>
        <begin position="200"/>
        <end position="221"/>
    </location>
</feature>
<keyword evidence="1" id="KW-1133">Transmembrane helix</keyword>
<organism evidence="3 4">
    <name type="scientific">Glutamicibacter uratoxydans</name>
    <name type="common">Arthrobacter uratoxydans</name>
    <dbReference type="NCBI Taxonomy" id="43667"/>
    <lineage>
        <taxon>Bacteria</taxon>
        <taxon>Bacillati</taxon>
        <taxon>Actinomycetota</taxon>
        <taxon>Actinomycetes</taxon>
        <taxon>Micrococcales</taxon>
        <taxon>Micrococcaceae</taxon>
        <taxon>Glutamicibacter</taxon>
    </lineage>
</organism>
<feature type="transmembrane region" description="Helical" evidence="1">
    <location>
        <begin position="18"/>
        <end position="37"/>
    </location>
</feature>
<dbReference type="PANTHER" id="PTHR14969">
    <property type="entry name" value="SPHINGOSINE-1-PHOSPHATE PHOSPHOHYDROLASE"/>
    <property type="match status" value="1"/>
</dbReference>
<protein>
    <recommendedName>
        <fullName evidence="2">Phosphatidic acid phosphatase type 2/haloperoxidase domain-containing protein</fullName>
    </recommendedName>
</protein>
<dbReference type="EMBL" id="BJNY01000009">
    <property type="protein sequence ID" value="GED06287.1"/>
    <property type="molecule type" value="Genomic_DNA"/>
</dbReference>
<keyword evidence="4" id="KW-1185">Reference proteome</keyword>
<proteinExistence type="predicted"/>
<keyword evidence="1" id="KW-0472">Membrane</keyword>
<dbReference type="SMART" id="SM00014">
    <property type="entry name" value="acidPPc"/>
    <property type="match status" value="1"/>
</dbReference>
<evidence type="ECO:0000256" key="1">
    <source>
        <dbReference type="SAM" id="Phobius"/>
    </source>
</evidence>
<dbReference type="Pfam" id="PF01569">
    <property type="entry name" value="PAP2"/>
    <property type="match status" value="1"/>
</dbReference>
<dbReference type="Gene3D" id="1.20.144.10">
    <property type="entry name" value="Phosphatidic acid phosphatase type 2/haloperoxidase"/>
    <property type="match status" value="1"/>
</dbReference>
<evidence type="ECO:0000313" key="4">
    <source>
        <dbReference type="Proteomes" id="UP000316612"/>
    </source>
</evidence>